<comment type="caution">
    <text evidence="1">The sequence shown here is derived from an EMBL/GenBank/DDBJ whole genome shotgun (WGS) entry which is preliminary data.</text>
</comment>
<dbReference type="AlphaFoldDB" id="A0A2S9V6I9"/>
<reference evidence="2" key="1">
    <citation type="journal article" date="2020" name="Int. J. Syst. Evol. Microbiol.">
        <title>Alteromonas alba sp. nov., a marine bacterium isolated from the seawater of the West Pacific Ocean.</title>
        <authorList>
            <person name="Sun C."/>
            <person name="Wu Y.-H."/>
            <person name="Xamxidin M."/>
            <person name="Cheng H."/>
            <person name="Xu X.-W."/>
        </authorList>
    </citation>
    <scope>NUCLEOTIDE SEQUENCE [LARGE SCALE GENOMIC DNA]</scope>
    <source>
        <strain evidence="2">190</strain>
    </source>
</reference>
<protein>
    <recommendedName>
        <fullName evidence="3">LRAT domain-containing protein</fullName>
    </recommendedName>
</protein>
<name>A0A2S9V6I9_9ALTE</name>
<keyword evidence="2" id="KW-1185">Reference proteome</keyword>
<evidence type="ECO:0000313" key="2">
    <source>
        <dbReference type="Proteomes" id="UP000238949"/>
    </source>
</evidence>
<evidence type="ECO:0008006" key="3">
    <source>
        <dbReference type="Google" id="ProtNLM"/>
    </source>
</evidence>
<sequence length="159" mass="18094">MRHSDVVVDHSAGVEHYPGESRVSVKPVDGAMVCCGIYGVFEHTGMWVDGHIIELHGSGLVKAVSPQRFLNDRSGEHIYMLCDKDLQPLVADGSAERAVSRIFTYIEYHPWGNNCHRFTFDVATGQKSAVCSFYDFNVAVNRYFHRRLYWQPVSIPRIY</sequence>
<evidence type="ECO:0000313" key="1">
    <source>
        <dbReference type="EMBL" id="PRO72077.1"/>
    </source>
</evidence>
<organism evidence="1 2">
    <name type="scientific">Alteromonas alba</name>
    <dbReference type="NCBI Taxonomy" id="2079529"/>
    <lineage>
        <taxon>Bacteria</taxon>
        <taxon>Pseudomonadati</taxon>
        <taxon>Pseudomonadota</taxon>
        <taxon>Gammaproteobacteria</taxon>
        <taxon>Alteromonadales</taxon>
        <taxon>Alteromonadaceae</taxon>
        <taxon>Alteromonas/Salinimonas group</taxon>
        <taxon>Alteromonas</taxon>
    </lineage>
</organism>
<dbReference type="RefSeq" id="WP_105935791.1">
    <property type="nucleotide sequence ID" value="NZ_PVNP01000192.1"/>
</dbReference>
<dbReference type="Proteomes" id="UP000238949">
    <property type="component" value="Unassembled WGS sequence"/>
</dbReference>
<proteinExistence type="predicted"/>
<accession>A0A2S9V6I9</accession>
<dbReference type="OrthoDB" id="9812095at2"/>
<gene>
    <name evidence="1" type="ORF">C6Y40_18005</name>
</gene>
<dbReference type="EMBL" id="PVNP01000192">
    <property type="protein sequence ID" value="PRO72077.1"/>
    <property type="molecule type" value="Genomic_DNA"/>
</dbReference>